<sequence>MMLRKRTRSRLCRAVVAAWMSSSNQSIPMTSSRSRSRSNRSASVWASPRTTWRNRRARGQSPPPRRNHRTAWRKSRTSSSNSRHTLAMTVLRCLLLQQQQRIASSHQ</sequence>
<dbReference type="EMBL" id="GGFJ01012354">
    <property type="protein sequence ID" value="MBW61495.1"/>
    <property type="molecule type" value="Transcribed_RNA"/>
</dbReference>
<organism evidence="2">
    <name type="scientific">Anopheles marajoara</name>
    <dbReference type="NCBI Taxonomy" id="58244"/>
    <lineage>
        <taxon>Eukaryota</taxon>
        <taxon>Metazoa</taxon>
        <taxon>Ecdysozoa</taxon>
        <taxon>Arthropoda</taxon>
        <taxon>Hexapoda</taxon>
        <taxon>Insecta</taxon>
        <taxon>Pterygota</taxon>
        <taxon>Neoptera</taxon>
        <taxon>Endopterygota</taxon>
        <taxon>Diptera</taxon>
        <taxon>Nematocera</taxon>
        <taxon>Culicoidea</taxon>
        <taxon>Culicidae</taxon>
        <taxon>Anophelinae</taxon>
        <taxon>Anopheles</taxon>
    </lineage>
</organism>
<reference evidence="2" key="1">
    <citation type="submission" date="2018-01" db="EMBL/GenBank/DDBJ databases">
        <title>An insight into the sialome of Amazonian anophelines.</title>
        <authorList>
            <person name="Ribeiro J.M."/>
            <person name="Scarpassa V."/>
            <person name="Calvo E."/>
        </authorList>
    </citation>
    <scope>NUCLEOTIDE SEQUENCE</scope>
    <source>
        <tissue evidence="2">Salivary glands</tissue>
    </source>
</reference>
<evidence type="ECO:0000256" key="1">
    <source>
        <dbReference type="SAM" id="MobiDB-lite"/>
    </source>
</evidence>
<name>A0A2M4C8D1_9DIPT</name>
<dbReference type="AlphaFoldDB" id="A0A2M4C8D1"/>
<protein>
    <submittedName>
        <fullName evidence="2">Putative secreted protein</fullName>
    </submittedName>
</protein>
<feature type="compositionally biased region" description="Basic residues" evidence="1">
    <location>
        <begin position="65"/>
        <end position="76"/>
    </location>
</feature>
<proteinExistence type="predicted"/>
<feature type="region of interest" description="Disordered" evidence="1">
    <location>
        <begin position="22"/>
        <end position="84"/>
    </location>
</feature>
<evidence type="ECO:0000313" key="2">
    <source>
        <dbReference type="EMBL" id="MBW61495.1"/>
    </source>
</evidence>
<accession>A0A2M4C8D1</accession>